<feature type="disulfide bond" evidence="19">
    <location>
        <begin position="257"/>
        <end position="509"/>
    </location>
</feature>
<keyword evidence="20" id="KW-1133">Transmembrane helix</keyword>
<dbReference type="PANTHER" id="PTHR20963:SF24">
    <property type="entry name" value="3-PHYTASE B"/>
    <property type="match status" value="1"/>
</dbReference>
<reference evidence="21" key="1">
    <citation type="submission" date="2023-06" db="EMBL/GenBank/DDBJ databases">
        <title>Genome-scale phylogeny and comparative genomics of the fungal order Sordariales.</title>
        <authorList>
            <consortium name="Lawrence Berkeley National Laboratory"/>
            <person name="Hensen N."/>
            <person name="Bonometti L."/>
            <person name="Westerberg I."/>
            <person name="Brannstrom I.O."/>
            <person name="Guillou S."/>
            <person name="Cros-Aarteil S."/>
            <person name="Calhoun S."/>
            <person name="Haridas S."/>
            <person name="Kuo A."/>
            <person name="Mondo S."/>
            <person name="Pangilinan J."/>
            <person name="Riley R."/>
            <person name="Labutti K."/>
            <person name="Andreopoulos B."/>
            <person name="Lipzen A."/>
            <person name="Chen C."/>
            <person name="Yanf M."/>
            <person name="Daum C."/>
            <person name="Ng V."/>
            <person name="Clum A."/>
            <person name="Steindorff A."/>
            <person name="Ohm R."/>
            <person name="Martin F."/>
            <person name="Silar P."/>
            <person name="Natvig D."/>
            <person name="Lalanne C."/>
            <person name="Gautier V."/>
            <person name="Ament-Velasquez S.L."/>
            <person name="Kruys A."/>
            <person name="Hutchinson M.I."/>
            <person name="Powell A.J."/>
            <person name="Barry K."/>
            <person name="Miller A.N."/>
            <person name="Grigoriev I.V."/>
            <person name="Debuchy R."/>
            <person name="Gladieux P."/>
            <person name="Thoren M.H."/>
            <person name="Johannesson H."/>
        </authorList>
    </citation>
    <scope>NUCLEOTIDE SEQUENCE</scope>
    <source>
        <strain evidence="21">SMH4607-1</strain>
    </source>
</reference>
<evidence type="ECO:0000256" key="19">
    <source>
        <dbReference type="PIRSR" id="PIRSR000894-2"/>
    </source>
</evidence>
<evidence type="ECO:0000256" key="20">
    <source>
        <dbReference type="SAM" id="Phobius"/>
    </source>
</evidence>
<dbReference type="PIRSF" id="PIRSF000894">
    <property type="entry name" value="Acid_phosphatase"/>
    <property type="match status" value="1"/>
</dbReference>
<feature type="active site" description="Nucleophile" evidence="18">
    <location>
        <position position="124"/>
    </location>
</feature>
<keyword evidence="6" id="KW-0378">Hydrolase</keyword>
<protein>
    <recommendedName>
        <fullName evidence="16">Phytase A</fullName>
        <ecNumber evidence="4">3.1.3.8</ecNumber>
    </recommendedName>
    <alternativeName>
        <fullName evidence="17">Histidine acid phosphatase phyA</fullName>
    </alternativeName>
    <alternativeName>
        <fullName evidence="10">Myo-inositol hexakisphosphate phosphohydrolase A</fullName>
    </alternativeName>
    <alternativeName>
        <fullName evidence="9">Myo-inositol-hexaphosphate 3-phosphohydrolase A</fullName>
    </alternativeName>
</protein>
<evidence type="ECO:0000256" key="7">
    <source>
        <dbReference type="ARBA" id="ARBA00023157"/>
    </source>
</evidence>
<feature type="active site" description="Proton donor" evidence="18">
    <location>
        <position position="406"/>
    </location>
</feature>
<dbReference type="AlphaFoldDB" id="A0AA40DVC7"/>
<evidence type="ECO:0000256" key="1">
    <source>
        <dbReference type="ARBA" id="ARBA00004613"/>
    </source>
</evidence>
<comment type="catalytic activity">
    <reaction evidence="15">
        <text>1D-myo-inositol hexakisphosphate + H2O = 1D-myo-inositol 1,2,4,5,6-pentakisphosphate + phosphate</text>
        <dbReference type="Rhea" id="RHEA:16989"/>
        <dbReference type="ChEBI" id="CHEBI:15377"/>
        <dbReference type="ChEBI" id="CHEBI:43474"/>
        <dbReference type="ChEBI" id="CHEBI:57798"/>
        <dbReference type="ChEBI" id="CHEBI:58130"/>
        <dbReference type="EC" id="3.1.3.8"/>
    </reaction>
    <physiologicalReaction direction="left-to-right" evidence="15">
        <dbReference type="Rhea" id="RHEA:16990"/>
    </physiologicalReaction>
</comment>
<comment type="catalytic activity">
    <reaction evidence="11">
        <text>1D-myo-inositol 1,2,5,6-tetrakisphosphate + H2O = 1D-myo-inositol 1,2,6-trisphosphate + phosphate</text>
        <dbReference type="Rhea" id="RHEA:77119"/>
        <dbReference type="ChEBI" id="CHEBI:15377"/>
        <dbReference type="ChEBI" id="CHEBI:43474"/>
        <dbReference type="ChEBI" id="CHEBI:195535"/>
        <dbReference type="ChEBI" id="CHEBI:195537"/>
    </reaction>
    <physiologicalReaction direction="left-to-right" evidence="11">
        <dbReference type="Rhea" id="RHEA:77120"/>
    </physiologicalReaction>
</comment>
<dbReference type="InterPro" id="IPR000560">
    <property type="entry name" value="His_Pase_clade-2"/>
</dbReference>
<dbReference type="PANTHER" id="PTHR20963">
    <property type="entry name" value="MULTIPLE INOSITOL POLYPHOSPHATE PHOSPHATASE-RELATED"/>
    <property type="match status" value="1"/>
</dbReference>
<dbReference type="InterPro" id="IPR016274">
    <property type="entry name" value="Histidine_acid_Pase_euk"/>
</dbReference>
<evidence type="ECO:0000256" key="9">
    <source>
        <dbReference type="ARBA" id="ARBA00041857"/>
    </source>
</evidence>
<evidence type="ECO:0000256" key="16">
    <source>
        <dbReference type="ARBA" id="ARBA00044106"/>
    </source>
</evidence>
<evidence type="ECO:0000256" key="17">
    <source>
        <dbReference type="ARBA" id="ARBA00044262"/>
    </source>
</evidence>
<comment type="similarity">
    <text evidence="2">Belongs to the histidine acid phosphatase family.</text>
</comment>
<dbReference type="EMBL" id="JAUKUA010000004">
    <property type="protein sequence ID" value="KAK0714862.1"/>
    <property type="molecule type" value="Genomic_DNA"/>
</dbReference>
<feature type="disulfide bond" evidence="19">
    <location>
        <begin position="75"/>
        <end position="84"/>
    </location>
</feature>
<dbReference type="SUPFAM" id="SSF53254">
    <property type="entry name" value="Phosphoglycerate mutase-like"/>
    <property type="match status" value="1"/>
</dbReference>
<keyword evidence="22" id="KW-1185">Reference proteome</keyword>
<dbReference type="InterPro" id="IPR029033">
    <property type="entry name" value="His_PPase_superfam"/>
</dbReference>
<keyword evidence="7 19" id="KW-1015">Disulfide bond</keyword>
<comment type="catalytic activity">
    <reaction evidence="13">
        <text>1D-myo-inositol 1,2,6-trisphosphate + H2O = 1D-myo-inositol 1,2-bisphosphate + phosphate</text>
        <dbReference type="Rhea" id="RHEA:77131"/>
        <dbReference type="ChEBI" id="CHEBI:15377"/>
        <dbReference type="ChEBI" id="CHEBI:43474"/>
        <dbReference type="ChEBI" id="CHEBI:195537"/>
        <dbReference type="ChEBI" id="CHEBI:195539"/>
    </reaction>
    <physiologicalReaction direction="left-to-right" evidence="13">
        <dbReference type="Rhea" id="RHEA:77132"/>
    </physiologicalReaction>
</comment>
<evidence type="ECO:0000256" key="18">
    <source>
        <dbReference type="PIRSR" id="PIRSR000894-1"/>
    </source>
</evidence>
<feature type="disulfide bond" evidence="19">
    <location>
        <begin position="309"/>
        <end position="326"/>
    </location>
</feature>
<name>A0AA40DVC7_9PEZI</name>
<evidence type="ECO:0000313" key="21">
    <source>
        <dbReference type="EMBL" id="KAK0714862.1"/>
    </source>
</evidence>
<dbReference type="Pfam" id="PF00328">
    <property type="entry name" value="His_Phos_2"/>
    <property type="match status" value="1"/>
</dbReference>
<evidence type="ECO:0000256" key="15">
    <source>
        <dbReference type="ARBA" id="ARBA00043788"/>
    </source>
</evidence>
<evidence type="ECO:0000256" key="5">
    <source>
        <dbReference type="ARBA" id="ARBA00022525"/>
    </source>
</evidence>
<evidence type="ECO:0000256" key="11">
    <source>
        <dbReference type="ARBA" id="ARBA00043670"/>
    </source>
</evidence>
<dbReference type="InterPro" id="IPR033379">
    <property type="entry name" value="Acid_Pase_AS"/>
</dbReference>
<sequence>MASLRSLFKGASLQYISLPSDDARNDEQPESSGTWRRCNNTTFKLGMAIIGLSVIGYLSVLFIAAHAANPHPQRCDTPELGFQCSPDLSHSWGQYSPYFSVPSEIDPSVPAGCELTFAQVLSRHGARDPTFFRGLLYRKTIAKIHLLANDYGPGYEFIEDYRYRLGSDQLTSFGQEHMVNSGLKFYQRYQPLASKSIPFIRASGQDRVIESALNFTRGFHSALLADKTSTAPRTFPYSMVTIPETSSSNNTLNNKLCRTFQLGKESGIGAEAQAAYLSLFAPLIKARLRANLPGVNISKADAVALMDLCAYETVASSKGAIISPFCDLFTADEWAAYDYYQALGKWYGFGPGNPLGPTQGVGWVNELLARMTGRPVADATSTNSTLDDDEETFPLNRTLYADFSHDNDMTSIMGALGLYDGVQDLSNTTRTRPEDTGGFSASWAVPFAARVYVEKMVCGKGDEELVRVLVNDRVVPVKGCGPDLLGRCTLSKFVESMAFARNGGLWDQCFG</sequence>
<comment type="catalytic activity">
    <reaction evidence="12">
        <text>1D-myo-inositol 1,2-bisphosphate + H2O = 1D-myo-inositol 2-phosphate + phosphate</text>
        <dbReference type="Rhea" id="RHEA:77135"/>
        <dbReference type="ChEBI" id="CHEBI:15377"/>
        <dbReference type="ChEBI" id="CHEBI:43474"/>
        <dbReference type="ChEBI" id="CHEBI:84142"/>
        <dbReference type="ChEBI" id="CHEBI:195539"/>
    </reaction>
    <physiologicalReaction direction="left-to-right" evidence="12">
        <dbReference type="Rhea" id="RHEA:77136"/>
    </physiologicalReaction>
</comment>
<dbReference type="EC" id="3.1.3.8" evidence="4"/>
<evidence type="ECO:0000256" key="2">
    <source>
        <dbReference type="ARBA" id="ARBA00005375"/>
    </source>
</evidence>
<organism evidence="21 22">
    <name type="scientific">Lasiosphaeris hirsuta</name>
    <dbReference type="NCBI Taxonomy" id="260670"/>
    <lineage>
        <taxon>Eukaryota</taxon>
        <taxon>Fungi</taxon>
        <taxon>Dikarya</taxon>
        <taxon>Ascomycota</taxon>
        <taxon>Pezizomycotina</taxon>
        <taxon>Sordariomycetes</taxon>
        <taxon>Sordariomycetidae</taxon>
        <taxon>Sordariales</taxon>
        <taxon>Lasiosphaeriaceae</taxon>
        <taxon>Lasiosphaeris</taxon>
    </lineage>
</organism>
<dbReference type="GO" id="GO:0005576">
    <property type="term" value="C:extracellular region"/>
    <property type="evidence" value="ECO:0007669"/>
    <property type="project" value="UniProtKB-SubCell"/>
</dbReference>
<dbReference type="GO" id="GO:0003993">
    <property type="term" value="F:acid phosphatase activity"/>
    <property type="evidence" value="ECO:0007669"/>
    <property type="project" value="TreeGrafter"/>
</dbReference>
<keyword evidence="20" id="KW-0472">Membrane</keyword>
<comment type="catalytic activity">
    <reaction evidence="14">
        <text>1D-myo-inositol 1,2,4,5,6-pentakisphosphate + H2O = 1D-myo-inositol 1,2,5,6-tetrakisphosphate + phosphate</text>
        <dbReference type="Rhea" id="RHEA:77115"/>
        <dbReference type="ChEBI" id="CHEBI:15377"/>
        <dbReference type="ChEBI" id="CHEBI:43474"/>
        <dbReference type="ChEBI" id="CHEBI:57798"/>
        <dbReference type="ChEBI" id="CHEBI:195535"/>
    </reaction>
    <physiologicalReaction direction="left-to-right" evidence="14">
        <dbReference type="Rhea" id="RHEA:77116"/>
    </physiologicalReaction>
</comment>
<proteinExistence type="inferred from homology"/>
<gene>
    <name evidence="21" type="ORF">B0H67DRAFT_489480</name>
</gene>
<evidence type="ECO:0000256" key="8">
    <source>
        <dbReference type="ARBA" id="ARBA00023180"/>
    </source>
</evidence>
<dbReference type="Proteomes" id="UP001172102">
    <property type="component" value="Unassembled WGS sequence"/>
</dbReference>
<feature type="disulfide bond" evidence="19">
    <location>
        <begin position="480"/>
        <end position="488"/>
    </location>
</feature>
<dbReference type="Gene3D" id="3.40.50.1240">
    <property type="entry name" value="Phosphoglycerate mutase-like"/>
    <property type="match status" value="1"/>
</dbReference>
<evidence type="ECO:0000256" key="12">
    <source>
        <dbReference type="ARBA" id="ARBA00043675"/>
    </source>
</evidence>
<evidence type="ECO:0000313" key="22">
    <source>
        <dbReference type="Proteomes" id="UP001172102"/>
    </source>
</evidence>
<dbReference type="GO" id="GO:0016158">
    <property type="term" value="F:inositol hexakisphosphate 3-phosphatase activity"/>
    <property type="evidence" value="ECO:0007669"/>
    <property type="project" value="UniProtKB-EC"/>
</dbReference>
<comment type="subcellular location">
    <subcellularLocation>
        <location evidence="1">Secreted</location>
    </subcellularLocation>
</comment>
<dbReference type="PROSITE" id="PS00616">
    <property type="entry name" value="HIS_ACID_PHOSPHAT_1"/>
    <property type="match status" value="1"/>
</dbReference>
<feature type="transmembrane region" description="Helical" evidence="20">
    <location>
        <begin position="45"/>
        <end position="68"/>
    </location>
</feature>
<evidence type="ECO:0000256" key="3">
    <source>
        <dbReference type="ARBA" id="ARBA00011245"/>
    </source>
</evidence>
<dbReference type="PROSITE" id="PS00778">
    <property type="entry name" value="HIS_ACID_PHOSPHAT_2"/>
    <property type="match status" value="1"/>
</dbReference>
<comment type="caution">
    <text evidence="21">The sequence shown here is derived from an EMBL/GenBank/DDBJ whole genome shotgun (WGS) entry which is preliminary data.</text>
</comment>
<keyword evidence="8" id="KW-0325">Glycoprotein</keyword>
<keyword evidence="20" id="KW-0812">Transmembrane</keyword>
<feature type="disulfide bond" evidence="19">
    <location>
        <begin position="113"/>
        <end position="458"/>
    </location>
</feature>
<evidence type="ECO:0000256" key="4">
    <source>
        <dbReference type="ARBA" id="ARBA00012632"/>
    </source>
</evidence>
<comment type="subunit">
    <text evidence="3">Monomer.</text>
</comment>
<evidence type="ECO:0000256" key="13">
    <source>
        <dbReference type="ARBA" id="ARBA00043721"/>
    </source>
</evidence>
<evidence type="ECO:0000256" key="14">
    <source>
        <dbReference type="ARBA" id="ARBA00043748"/>
    </source>
</evidence>
<keyword evidence="5" id="KW-0964">Secreted</keyword>
<evidence type="ECO:0000256" key="6">
    <source>
        <dbReference type="ARBA" id="ARBA00022801"/>
    </source>
</evidence>
<accession>A0AA40DVC7</accession>
<dbReference type="CDD" id="cd07061">
    <property type="entry name" value="HP_HAP_like"/>
    <property type="match status" value="1"/>
</dbReference>
<evidence type="ECO:0000256" key="10">
    <source>
        <dbReference type="ARBA" id="ARBA00042300"/>
    </source>
</evidence>